<organism evidence="3 4">
    <name type="scientific">Candidatus Flavonifractor merdigallinarum</name>
    <dbReference type="NCBI Taxonomy" id="2838589"/>
    <lineage>
        <taxon>Bacteria</taxon>
        <taxon>Bacillati</taxon>
        <taxon>Bacillota</taxon>
        <taxon>Clostridia</taxon>
        <taxon>Eubacteriales</taxon>
        <taxon>Oscillospiraceae</taxon>
        <taxon>Flavonifractor</taxon>
    </lineage>
</organism>
<feature type="domain" description="DUF4097" evidence="2">
    <location>
        <begin position="117"/>
        <end position="285"/>
    </location>
</feature>
<evidence type="ECO:0000313" key="3">
    <source>
        <dbReference type="EMBL" id="HIY22140.1"/>
    </source>
</evidence>
<dbReference type="Proteomes" id="UP000823868">
    <property type="component" value="Unassembled WGS sequence"/>
</dbReference>
<comment type="caution">
    <text evidence="3">The sequence shown here is derived from an EMBL/GenBank/DDBJ whole genome shotgun (WGS) entry which is preliminary data.</text>
</comment>
<reference evidence="3" key="1">
    <citation type="journal article" date="2021" name="PeerJ">
        <title>Extensive microbial diversity within the chicken gut microbiome revealed by metagenomics and culture.</title>
        <authorList>
            <person name="Gilroy R."/>
            <person name="Ravi A."/>
            <person name="Getino M."/>
            <person name="Pursley I."/>
            <person name="Horton D.L."/>
            <person name="Alikhan N.F."/>
            <person name="Baker D."/>
            <person name="Gharbi K."/>
            <person name="Hall N."/>
            <person name="Watson M."/>
            <person name="Adriaenssens E.M."/>
            <person name="Foster-Nyarko E."/>
            <person name="Jarju S."/>
            <person name="Secka A."/>
            <person name="Antonio M."/>
            <person name="Oren A."/>
            <person name="Chaudhuri R.R."/>
            <person name="La Ragione R."/>
            <person name="Hildebrand F."/>
            <person name="Pallen M.J."/>
        </authorList>
    </citation>
    <scope>NUCLEOTIDE SEQUENCE</scope>
    <source>
        <strain evidence="3">ChiBcec16_6824</strain>
    </source>
</reference>
<keyword evidence="1" id="KW-1133">Transmembrane helix</keyword>
<dbReference type="Pfam" id="PF13349">
    <property type="entry name" value="DUF4097"/>
    <property type="match status" value="1"/>
</dbReference>
<name>A0A9D1YA97_9FIRM</name>
<accession>A0A9D1YA97</accession>
<evidence type="ECO:0000313" key="4">
    <source>
        <dbReference type="Proteomes" id="UP000823868"/>
    </source>
</evidence>
<feature type="transmembrane region" description="Helical" evidence="1">
    <location>
        <begin position="75"/>
        <end position="93"/>
    </location>
</feature>
<proteinExistence type="predicted"/>
<protein>
    <submittedName>
        <fullName evidence="3">DUF4097 family beta strand repeat protein</fullName>
    </submittedName>
</protein>
<evidence type="ECO:0000259" key="2">
    <source>
        <dbReference type="Pfam" id="PF13349"/>
    </source>
</evidence>
<reference evidence="3" key="2">
    <citation type="submission" date="2021-04" db="EMBL/GenBank/DDBJ databases">
        <authorList>
            <person name="Gilroy R."/>
        </authorList>
    </citation>
    <scope>NUCLEOTIDE SEQUENCE</scope>
    <source>
        <strain evidence="3">ChiBcec16_6824</strain>
    </source>
</reference>
<keyword evidence="1" id="KW-0812">Transmembrane</keyword>
<keyword evidence="1" id="KW-0472">Membrane</keyword>
<dbReference type="AlphaFoldDB" id="A0A9D1YA97"/>
<dbReference type="EMBL" id="DXDX01000175">
    <property type="protein sequence ID" value="HIY22140.1"/>
    <property type="molecule type" value="Genomic_DNA"/>
</dbReference>
<sequence length="392" mass="41860">MTRQEYLERLRQALAGHLAAEELERTMAYYTRCLEEAGAVGEEALMDTWGEPEELAGELLANLGHHRPGKKTRRWIWAGLAGVLILSAAFWVVRLRPWAPQAGSSGSSSLTESFDQVEVDLEWGTVTLRQEEDLYRCEADWTGTDYTINAWVEQGVLHVEGKQRGGLHLDWKENQSATVTITVPEGAALRELSVYTSLGDVTLTGGKAGLETGPLTVESDLGSVTVESLSTGESDLTLELGDLTVTGCTFQNTQIENSSGAVTVTDSQVGDLTCTLDLGDLTLERVSGKSADWTADLGSLMVQEGTFSGGTVTCDGGEVALSGALSGTWTVNNSLGGIAFSTTVGDWGYDLTTDLGTIWVDEANQGTRAQRQGGANQLTATADLGDIRLTIS</sequence>
<evidence type="ECO:0000256" key="1">
    <source>
        <dbReference type="SAM" id="Phobius"/>
    </source>
</evidence>
<gene>
    <name evidence="3" type="ORF">H9841_09625</name>
</gene>
<dbReference type="InterPro" id="IPR025164">
    <property type="entry name" value="Toastrack_DUF4097"/>
</dbReference>